<feature type="transmembrane region" description="Helical" evidence="1">
    <location>
        <begin position="225"/>
        <end position="247"/>
    </location>
</feature>
<keyword evidence="3" id="KW-1185">Reference proteome</keyword>
<keyword evidence="1" id="KW-0812">Transmembrane</keyword>
<gene>
    <name evidence="2" type="ORF">V3M73_00675</name>
</gene>
<evidence type="ECO:0000256" key="1">
    <source>
        <dbReference type="SAM" id="Phobius"/>
    </source>
</evidence>
<evidence type="ECO:0000313" key="3">
    <source>
        <dbReference type="Proteomes" id="UP001555100"/>
    </source>
</evidence>
<feature type="transmembrane region" description="Helical" evidence="1">
    <location>
        <begin position="130"/>
        <end position="153"/>
    </location>
</feature>
<organism evidence="2 3">
    <name type="scientific">Trueperella pyogenes</name>
    <dbReference type="NCBI Taxonomy" id="1661"/>
    <lineage>
        <taxon>Bacteria</taxon>
        <taxon>Bacillati</taxon>
        <taxon>Actinomycetota</taxon>
        <taxon>Actinomycetes</taxon>
        <taxon>Actinomycetales</taxon>
        <taxon>Actinomycetaceae</taxon>
        <taxon>Trueperella</taxon>
    </lineage>
</organism>
<accession>A0ABV3N8K0</accession>
<keyword evidence="1" id="KW-0472">Membrane</keyword>
<evidence type="ECO:0008006" key="4">
    <source>
        <dbReference type="Google" id="ProtNLM"/>
    </source>
</evidence>
<protein>
    <recommendedName>
        <fullName evidence="4">ABC transporter permease</fullName>
    </recommendedName>
</protein>
<feature type="transmembrane region" description="Helical" evidence="1">
    <location>
        <begin position="165"/>
        <end position="185"/>
    </location>
</feature>
<proteinExistence type="predicted"/>
<name>A0ABV3N8K0_9ACTO</name>
<dbReference type="RefSeq" id="WP_108251593.1">
    <property type="nucleotide sequence ID" value="NZ_CP028833.1"/>
</dbReference>
<sequence length="252" mass="26924">MRFALERLRSSKAGVAILAGAIALLLLMSFVIVYLSHDASAQVVDFAARMKVSETNLVWSVLAVSMDWIGQVMFIVGILSAAFNRTYLGAGVTRKQLLIANYSHGLIMLGCMSVIVGSLWALAFAVGHPVVHGVSVASVALIFLGFALMYLAGHTVTALFLRFRPGLVIVGFALTIALGILILLMTTYDEANTVRVTVDFVRGISIEADDGTIRQVGNASVLGNAYLTTALSYVITLALGAWATLTLPMRRS</sequence>
<dbReference type="EMBL" id="JBAGNM010000001">
    <property type="protein sequence ID" value="MEW6953539.1"/>
    <property type="molecule type" value="Genomic_DNA"/>
</dbReference>
<dbReference type="Proteomes" id="UP001555100">
    <property type="component" value="Unassembled WGS sequence"/>
</dbReference>
<feature type="transmembrane region" description="Helical" evidence="1">
    <location>
        <begin position="12"/>
        <end position="37"/>
    </location>
</feature>
<reference evidence="2 3" key="1">
    <citation type="submission" date="2024-01" db="EMBL/GenBank/DDBJ databases">
        <title>Genomic analysis and antimicrobial resistance profiles of Trueperella pyogenes isolated from domestic and wild animals.</title>
        <authorList>
            <person name="Magossi G."/>
            <person name="Gzyl K.E."/>
            <person name="Holman D.B."/>
            <person name="Amat S."/>
        </authorList>
    </citation>
    <scope>NUCLEOTIDE SEQUENCE [LARGE SCALE GENOMIC DNA]</scope>
    <source>
        <strain evidence="2 3">1494</strain>
    </source>
</reference>
<keyword evidence="1" id="KW-1133">Transmembrane helix</keyword>
<feature type="transmembrane region" description="Helical" evidence="1">
    <location>
        <begin position="104"/>
        <end position="124"/>
    </location>
</feature>
<feature type="transmembrane region" description="Helical" evidence="1">
    <location>
        <begin position="57"/>
        <end position="83"/>
    </location>
</feature>
<comment type="caution">
    <text evidence="2">The sequence shown here is derived from an EMBL/GenBank/DDBJ whole genome shotgun (WGS) entry which is preliminary data.</text>
</comment>
<evidence type="ECO:0000313" key="2">
    <source>
        <dbReference type="EMBL" id="MEW6953539.1"/>
    </source>
</evidence>